<evidence type="ECO:0000256" key="2">
    <source>
        <dbReference type="RuleBase" id="RU003616"/>
    </source>
</evidence>
<feature type="compositionally biased region" description="Low complexity" evidence="3">
    <location>
        <begin position="450"/>
        <end position="494"/>
    </location>
</feature>
<feature type="domain" description="SHSP" evidence="4">
    <location>
        <begin position="1"/>
        <end position="101"/>
    </location>
</feature>
<proteinExistence type="inferred from homology"/>
<evidence type="ECO:0000313" key="6">
    <source>
        <dbReference type="Proteomes" id="UP000269721"/>
    </source>
</evidence>
<feature type="region of interest" description="Disordered" evidence="3">
    <location>
        <begin position="1"/>
        <end position="20"/>
    </location>
</feature>
<feature type="region of interest" description="Disordered" evidence="3">
    <location>
        <begin position="257"/>
        <end position="283"/>
    </location>
</feature>
<dbReference type="InterPro" id="IPR008978">
    <property type="entry name" value="HSP20-like_chaperone"/>
</dbReference>
<dbReference type="Gene3D" id="2.60.40.790">
    <property type="match status" value="1"/>
</dbReference>
<feature type="compositionally biased region" description="Pro residues" evidence="3">
    <location>
        <begin position="1"/>
        <end position="10"/>
    </location>
</feature>
<dbReference type="AlphaFoldDB" id="A0A4P9WCK8"/>
<feature type="region of interest" description="Disordered" evidence="3">
    <location>
        <begin position="420"/>
        <end position="494"/>
    </location>
</feature>
<feature type="compositionally biased region" description="Basic residues" evidence="3">
    <location>
        <begin position="428"/>
        <end position="440"/>
    </location>
</feature>
<accession>A0A4P9WCK8</accession>
<dbReference type="InterPro" id="IPR002068">
    <property type="entry name" value="A-crystallin/Hsp20_dom"/>
</dbReference>
<dbReference type="SUPFAM" id="SSF49764">
    <property type="entry name" value="HSP20-like chaperones"/>
    <property type="match status" value="1"/>
</dbReference>
<evidence type="ECO:0000259" key="4">
    <source>
        <dbReference type="PROSITE" id="PS01031"/>
    </source>
</evidence>
<feature type="compositionally biased region" description="Basic and acidic residues" evidence="3">
    <location>
        <begin position="257"/>
        <end position="279"/>
    </location>
</feature>
<protein>
    <recommendedName>
        <fullName evidence="4">SHSP domain-containing protein</fullName>
    </recommendedName>
</protein>
<feature type="region of interest" description="Disordered" evidence="3">
    <location>
        <begin position="168"/>
        <end position="200"/>
    </location>
</feature>
<evidence type="ECO:0000313" key="5">
    <source>
        <dbReference type="EMBL" id="RKO90399.1"/>
    </source>
</evidence>
<gene>
    <name evidence="5" type="ORF">BDK51DRAFT_39629</name>
</gene>
<evidence type="ECO:0000256" key="3">
    <source>
        <dbReference type="SAM" id="MobiDB-lite"/>
    </source>
</evidence>
<name>A0A4P9WCK8_9FUNG</name>
<dbReference type="Pfam" id="PF00011">
    <property type="entry name" value="HSP20"/>
    <property type="match status" value="1"/>
</dbReference>
<reference evidence="6" key="1">
    <citation type="journal article" date="2018" name="Nat. Microbiol.">
        <title>Leveraging single-cell genomics to expand the fungal tree of life.</title>
        <authorList>
            <person name="Ahrendt S.R."/>
            <person name="Quandt C.A."/>
            <person name="Ciobanu D."/>
            <person name="Clum A."/>
            <person name="Salamov A."/>
            <person name="Andreopoulos B."/>
            <person name="Cheng J.F."/>
            <person name="Woyke T."/>
            <person name="Pelin A."/>
            <person name="Henrissat B."/>
            <person name="Reynolds N.K."/>
            <person name="Benny G.L."/>
            <person name="Smith M.E."/>
            <person name="James T.Y."/>
            <person name="Grigoriev I.V."/>
        </authorList>
    </citation>
    <scope>NUCLEOTIDE SEQUENCE [LARGE SCALE GENOMIC DNA]</scope>
</reference>
<dbReference type="Proteomes" id="UP000269721">
    <property type="component" value="Unassembled WGS sequence"/>
</dbReference>
<evidence type="ECO:0000256" key="1">
    <source>
        <dbReference type="PROSITE-ProRule" id="PRU00285"/>
    </source>
</evidence>
<sequence>MLTAPPPHSPSSPAKPQDGLDIFMHNSLLTISGDRKPEPLDSTDQRRVTERYHGCFRRQIRIPSDVVLAKVTGTLRKGVLEIKLPKAKFDVPEERRFFPHSGRILPADKRNSAHMSCAEGEEQRTRKMSTGNVYVQRRSTSLHPLRIRCTSSRPAIVARSLAISPAPVGRSAFTNERHLPRHRPPRQASSPRHPSSQSTSAAYPLAVYSGHILDHQFTVPLERFCSEDGLHIDKTGVCSERSRREIPAALRRTGITERREDNAEANSRLERSGESENGRFDGAIKTGQNHRLWDERYDILSGSHLGTISVPPPSKWLKRSNSLLSEGPSRHVYGVLGRGWGVGLLSCLKVLPHSPWLRSWLVASPSQVFPLSGQTTELAHAPPSTPPPMPRCLQLTSEFGSPYASLSPTLVLTRFRLLSPHHQQQQQQHHRHHQHHHHHDHDRNYDHDPSASVSTTTSTSTSTSKSTSTSTSTYASTYASTSTISPSTSTYARP</sequence>
<dbReference type="PROSITE" id="PS01031">
    <property type="entry name" value="SHSP"/>
    <property type="match status" value="1"/>
</dbReference>
<dbReference type="CDD" id="cd06464">
    <property type="entry name" value="ACD_sHsps-like"/>
    <property type="match status" value="1"/>
</dbReference>
<comment type="similarity">
    <text evidence="1 2">Belongs to the small heat shock protein (HSP20) family.</text>
</comment>
<organism evidence="5 6">
    <name type="scientific">Blyttiomyces helicus</name>
    <dbReference type="NCBI Taxonomy" id="388810"/>
    <lineage>
        <taxon>Eukaryota</taxon>
        <taxon>Fungi</taxon>
        <taxon>Fungi incertae sedis</taxon>
        <taxon>Chytridiomycota</taxon>
        <taxon>Chytridiomycota incertae sedis</taxon>
        <taxon>Chytridiomycetes</taxon>
        <taxon>Chytridiomycetes incertae sedis</taxon>
        <taxon>Blyttiomyces</taxon>
    </lineage>
</organism>
<keyword evidence="6" id="KW-1185">Reference proteome</keyword>
<feature type="region of interest" description="Disordered" evidence="3">
    <location>
        <begin position="103"/>
        <end position="129"/>
    </location>
</feature>
<dbReference type="OrthoDB" id="1431247at2759"/>
<dbReference type="EMBL" id="KZ995578">
    <property type="protein sequence ID" value="RKO90399.1"/>
    <property type="molecule type" value="Genomic_DNA"/>
</dbReference>
<feature type="compositionally biased region" description="Low complexity" evidence="3">
    <location>
        <begin position="186"/>
        <end position="200"/>
    </location>
</feature>